<accession>A0ABW4C1V6</accession>
<keyword evidence="3" id="KW-0328">Glycosyltransferase</keyword>
<dbReference type="InterPro" id="IPR050194">
    <property type="entry name" value="Glycosyltransferase_grp1"/>
</dbReference>
<organism evidence="3 4">
    <name type="scientific">Lactiplantibacillus songbeiensis</name>
    <dbReference type="NCBI Taxonomy" id="2559920"/>
    <lineage>
        <taxon>Bacteria</taxon>
        <taxon>Bacillati</taxon>
        <taxon>Bacillota</taxon>
        <taxon>Bacilli</taxon>
        <taxon>Lactobacillales</taxon>
        <taxon>Lactobacillaceae</taxon>
        <taxon>Lactiplantibacillus</taxon>
    </lineage>
</organism>
<dbReference type="PANTHER" id="PTHR45947:SF3">
    <property type="entry name" value="SULFOQUINOVOSYL TRANSFERASE SQD2"/>
    <property type="match status" value="1"/>
</dbReference>
<keyword evidence="3" id="KW-0808">Transferase</keyword>
<dbReference type="Pfam" id="PF00534">
    <property type="entry name" value="Glycos_transf_1"/>
    <property type="match status" value="1"/>
</dbReference>
<dbReference type="Proteomes" id="UP001597188">
    <property type="component" value="Unassembled WGS sequence"/>
</dbReference>
<dbReference type="GO" id="GO:0016757">
    <property type="term" value="F:glycosyltransferase activity"/>
    <property type="evidence" value="ECO:0007669"/>
    <property type="project" value="UniProtKB-KW"/>
</dbReference>
<dbReference type="RefSeq" id="WP_137636326.1">
    <property type="nucleotide sequence ID" value="NZ_BJDL01000042.1"/>
</dbReference>
<dbReference type="Gene3D" id="3.40.50.2000">
    <property type="entry name" value="Glycogen Phosphorylase B"/>
    <property type="match status" value="2"/>
</dbReference>
<evidence type="ECO:0000259" key="2">
    <source>
        <dbReference type="Pfam" id="PF13439"/>
    </source>
</evidence>
<keyword evidence="4" id="KW-1185">Reference proteome</keyword>
<name>A0ABW4C1V6_9LACO</name>
<sequence>MRVLVVGDFLKSSGMTRYIFNIIGAINSENIQIDVLSVSGSRECQKMVEQKGWNFNVISPANGSLFSHIFEAHTFFKKYAKRYDVVHFNETALWNFLPILFAHRFGSKHIVLNSHNTYFASDGKLVVLKILEALHGFGKWLVSKFIWKNIAVSEEAARWMFPRKVIQTHQYEIISNGIKLEDFGYDERQRLLIRKQLGINTNDVLFGSVGILNKRKNQTKVIRVFNEFLKLNSGAYLVLIGDGPMKQNLIKLVQSLEIENKVCFLGIKQNVTAYYQAMDALLMPSLNEGLSTVLIEAQTAGLSVFASSVIPLGNSLPELVHPLKLEDTDSIWAQYISNNLSISKRKSRVNEMRSQGFDLRDATRNVYKMYLEGGVE</sequence>
<feature type="domain" description="Glycosyl transferase family 1" evidence="1">
    <location>
        <begin position="192"/>
        <end position="308"/>
    </location>
</feature>
<protein>
    <submittedName>
        <fullName evidence="3">Glycosyltransferase</fullName>
        <ecNumber evidence="3">2.4.-.-</ecNumber>
    </submittedName>
</protein>
<dbReference type="SUPFAM" id="SSF53756">
    <property type="entry name" value="UDP-Glycosyltransferase/glycogen phosphorylase"/>
    <property type="match status" value="1"/>
</dbReference>
<dbReference type="InterPro" id="IPR001296">
    <property type="entry name" value="Glyco_trans_1"/>
</dbReference>
<dbReference type="EMBL" id="JBHTOJ010000031">
    <property type="protein sequence ID" value="MFD1421201.1"/>
    <property type="molecule type" value="Genomic_DNA"/>
</dbReference>
<evidence type="ECO:0000259" key="1">
    <source>
        <dbReference type="Pfam" id="PF00534"/>
    </source>
</evidence>
<dbReference type="Pfam" id="PF13439">
    <property type="entry name" value="Glyco_transf_4"/>
    <property type="match status" value="1"/>
</dbReference>
<evidence type="ECO:0000313" key="3">
    <source>
        <dbReference type="EMBL" id="MFD1421201.1"/>
    </source>
</evidence>
<dbReference type="PANTHER" id="PTHR45947">
    <property type="entry name" value="SULFOQUINOVOSYL TRANSFERASE SQD2"/>
    <property type="match status" value="1"/>
</dbReference>
<feature type="domain" description="Glycosyltransferase subfamily 4-like N-terminal" evidence="2">
    <location>
        <begin position="13"/>
        <end position="181"/>
    </location>
</feature>
<dbReference type="InterPro" id="IPR028098">
    <property type="entry name" value="Glyco_trans_4-like_N"/>
</dbReference>
<proteinExistence type="predicted"/>
<reference evidence="4" key="1">
    <citation type="journal article" date="2019" name="Int. J. Syst. Evol. Microbiol.">
        <title>The Global Catalogue of Microorganisms (GCM) 10K type strain sequencing project: providing services to taxonomists for standard genome sequencing and annotation.</title>
        <authorList>
            <consortium name="The Broad Institute Genomics Platform"/>
            <consortium name="The Broad Institute Genome Sequencing Center for Infectious Disease"/>
            <person name="Wu L."/>
            <person name="Ma J."/>
        </authorList>
    </citation>
    <scope>NUCLEOTIDE SEQUENCE [LARGE SCALE GENOMIC DNA]</scope>
    <source>
        <strain evidence="4">CCM 8931</strain>
    </source>
</reference>
<dbReference type="EC" id="2.4.-.-" evidence="3"/>
<comment type="caution">
    <text evidence="3">The sequence shown here is derived from an EMBL/GenBank/DDBJ whole genome shotgun (WGS) entry which is preliminary data.</text>
</comment>
<evidence type="ECO:0000313" key="4">
    <source>
        <dbReference type="Proteomes" id="UP001597188"/>
    </source>
</evidence>
<gene>
    <name evidence="3" type="ORF">ACFQ5L_09650</name>
</gene>